<dbReference type="Gene3D" id="1.50.10.10">
    <property type="match status" value="1"/>
</dbReference>
<reference evidence="1 2" key="1">
    <citation type="submission" date="2019-02" db="EMBL/GenBank/DDBJ databases">
        <title>Halieaceae_genomes.</title>
        <authorList>
            <person name="Li S.-H."/>
        </authorList>
    </citation>
    <scope>NUCLEOTIDE SEQUENCE [LARGE SCALE GENOMIC DNA]</scope>
    <source>
        <strain evidence="1 2">JH123</strain>
    </source>
</reference>
<gene>
    <name evidence="1" type="ORF">E0F26_02975</name>
</gene>
<dbReference type="EMBL" id="CP036501">
    <property type="protein sequence ID" value="UZP73765.1"/>
    <property type="molecule type" value="Genomic_DNA"/>
</dbReference>
<name>A0ABY6Q4E6_9GAMM</name>
<dbReference type="RefSeq" id="WP_279242560.1">
    <property type="nucleotide sequence ID" value="NZ_CP036501.1"/>
</dbReference>
<sequence>MAMTPPKSYPYPEADLKTTVDYLIAAQRENGEIPWFEGGHTDPWNHTEAAMGLSIAGEFAAAERAYDWLVNEQLEDGSWWASYINGEPSNITRRETNYVAYIATGVWHHFLITRNREFLDRLFPAVDAAIEFVISMQSEHGEVAWACDTLGAPMDDALVTGSSSVYKSLECALHLARTVGVLRPKWRIARQKLGTALRHRPERFDRNWESKSRYAMDWFYPVLAGVFQSEQGLERINARWDEFVEEGLGCRCENHQPWVTVAESCELTMALLSVGETGRAHTLFDTLWQWRDDAGVFWTGYQFVEKVLWPLEQPTWTSGAVMLAADALSHHTPACRLFTEVDQSTAGVADQLRLGT</sequence>
<evidence type="ECO:0000313" key="1">
    <source>
        <dbReference type="EMBL" id="UZP73765.1"/>
    </source>
</evidence>
<evidence type="ECO:0000313" key="2">
    <source>
        <dbReference type="Proteomes" id="UP001317963"/>
    </source>
</evidence>
<dbReference type="Proteomes" id="UP001317963">
    <property type="component" value="Chromosome"/>
</dbReference>
<dbReference type="InterPro" id="IPR008928">
    <property type="entry name" value="6-hairpin_glycosidase_sf"/>
</dbReference>
<keyword evidence="2" id="KW-1185">Reference proteome</keyword>
<dbReference type="SUPFAM" id="SSF48208">
    <property type="entry name" value="Six-hairpin glycosidases"/>
    <property type="match status" value="1"/>
</dbReference>
<proteinExistence type="predicted"/>
<accession>A0ABY6Q4E6</accession>
<dbReference type="InterPro" id="IPR012341">
    <property type="entry name" value="6hp_glycosidase-like_sf"/>
</dbReference>
<protein>
    <submittedName>
        <fullName evidence="1">Prenyltransferase</fullName>
    </submittedName>
</protein>
<organism evidence="1 2">
    <name type="scientific">Candidatus Paraluminiphilus aquimaris</name>
    <dbReference type="NCBI Taxonomy" id="2518994"/>
    <lineage>
        <taxon>Bacteria</taxon>
        <taxon>Pseudomonadati</taxon>
        <taxon>Pseudomonadota</taxon>
        <taxon>Gammaproteobacteria</taxon>
        <taxon>Cellvibrionales</taxon>
        <taxon>Halieaceae</taxon>
        <taxon>Candidatus Paraluminiphilus</taxon>
    </lineage>
</organism>